<accession>A0A162L3S4</accession>
<name>A0A162L3S4_9CLOT</name>
<proteinExistence type="predicted"/>
<dbReference type="PATRIC" id="fig|1538.10.peg.1543"/>
<reference evidence="1 2" key="1">
    <citation type="journal article" date="2015" name="Biotechnol. Bioeng.">
        <title>Genome sequence and phenotypic characterization of Caulobacter segnis.</title>
        <authorList>
            <person name="Patel S."/>
            <person name="Fletcher B."/>
            <person name="Scott D.C."/>
            <person name="Ely B."/>
        </authorList>
    </citation>
    <scope>NUCLEOTIDE SEQUENCE [LARGE SCALE GENOMIC DNA]</scope>
    <source>
        <strain evidence="1 2">ERI-2</strain>
    </source>
</reference>
<protein>
    <submittedName>
        <fullName evidence="1">Uncharacterized protein</fullName>
    </submittedName>
</protein>
<sequence>MNYYWAKFKKLNNNIFRFDTRIYLNLVENPSDNDLCIGGVVGKNPGSALPYYYDSNNLQKIDLNGDKLLPNVRSIFLKAYKYSNKTIYKNSYIQVLNLIYICDKDLSQATKRIEEYSKIIICDAESKHFPFLWYVWGGYNEKLNIYKQRFCNLNIGLNFYFSTKNKKIINSVPGLKDAARHTQGLKHKLVIPYISNII</sequence>
<dbReference type="EMBL" id="LITT01000010">
    <property type="protein sequence ID" value="OAA90732.1"/>
    <property type="molecule type" value="Genomic_DNA"/>
</dbReference>
<dbReference type="OrthoDB" id="7056160at2"/>
<dbReference type="Proteomes" id="UP000077407">
    <property type="component" value="Unassembled WGS sequence"/>
</dbReference>
<organism evidence="1 2">
    <name type="scientific">Clostridium ljungdahlii</name>
    <dbReference type="NCBI Taxonomy" id="1538"/>
    <lineage>
        <taxon>Bacteria</taxon>
        <taxon>Bacillati</taxon>
        <taxon>Bacillota</taxon>
        <taxon>Clostridia</taxon>
        <taxon>Eubacteriales</taxon>
        <taxon>Clostridiaceae</taxon>
        <taxon>Clostridium</taxon>
    </lineage>
</organism>
<gene>
    <name evidence="1" type="ORF">WY13_01036</name>
</gene>
<dbReference type="RefSeq" id="WP_063554613.1">
    <property type="nucleotide sequence ID" value="NZ_LITT01000010.1"/>
</dbReference>
<comment type="caution">
    <text evidence="1">The sequence shown here is derived from an EMBL/GenBank/DDBJ whole genome shotgun (WGS) entry which is preliminary data.</text>
</comment>
<evidence type="ECO:0000313" key="1">
    <source>
        <dbReference type="EMBL" id="OAA90732.1"/>
    </source>
</evidence>
<evidence type="ECO:0000313" key="2">
    <source>
        <dbReference type="Proteomes" id="UP000077407"/>
    </source>
</evidence>
<dbReference type="AlphaFoldDB" id="A0A162L3S4"/>